<evidence type="ECO:0000256" key="13">
    <source>
        <dbReference type="ARBA" id="ARBA00022932"/>
    </source>
</evidence>
<dbReference type="NCBIfam" id="TIGR02778">
    <property type="entry name" value="ligD_pol"/>
    <property type="match status" value="1"/>
</dbReference>
<keyword evidence="12" id="KW-0067">ATP-binding</keyword>
<dbReference type="SUPFAM" id="SSF50249">
    <property type="entry name" value="Nucleic acid-binding proteins"/>
    <property type="match status" value="1"/>
</dbReference>
<dbReference type="PANTHER" id="PTHR42705">
    <property type="entry name" value="BIFUNCTIONAL NON-HOMOLOGOUS END JOINING PROTEIN LIGD"/>
    <property type="match status" value="1"/>
</dbReference>
<keyword evidence="18" id="KW-0511">Multifunctional enzyme</keyword>
<evidence type="ECO:0000256" key="10">
    <source>
        <dbReference type="ARBA" id="ARBA00022801"/>
    </source>
</evidence>
<accession>A0A2U0SAC0</accession>
<dbReference type="CDD" id="cd07906">
    <property type="entry name" value="Adenylation_DNA_ligase_LigD_LigC"/>
    <property type="match status" value="1"/>
</dbReference>
<sequence>MPEPGSLARYHAKRDFAKTSEPAGTVAKGSGNRFLVQKHDATRLHWDFRLEVDGVLKSWAVTRGPSLDPDEKRLAVRTEDHPLSYADFEGTIPKGEYGGGTVMLWDSGTWEPIPGKRAEDLDKGHLHFVLHGHRMQGEWLLIRLKPRGKEKAENWLLRKIDDGFAGATDELVETGLTSVTTGRTMQEIAEGAKPEHVEGRNRPALHRHPREGGDPLAKRSAAGAETPPSMDSRLRGSDKGEIGARSRKKPKAPPFQQPQRATLVDTVPTGNQWLHEIKYDGYRALIATGTGGPRLYTRSGLDWTERFPGIAEAAATLPPGALLDGEIVAMKDGKPDFSTLQEAISAGGGGLICFAFDLLAEAGEDLTALPQLERKERLRSLLDGADDRIRFSEHVLGQGEKLFAAMCRDRFEGVVSKRADAPYRGTRSKVWLKIKCTHRQEFVILGWIPSTARGREFKSLLLGLNGRDGLVYAGKVGTGFDRETLRSLRERLDQRATDMPAAKVPRPEARGAHWVQPELVAEVAFAEFTAEKVVRHASFLGLREDKAADAVVAEEPAALPETAASTIKISSRDRVIFPESKLTKGDLADYYAAVAPIALPWLADRPISLVRCPQGRARQCFFQKHDAGSFGEQVHHVDIREKDGSTEPYLYLSDADGMLACVQMGTIEFHGWGSRVGDVEKPDRLVFDLDPDEGLDFAAVKKAAAYLKEQLAEIGLTSWPMLSGGKGVHVVVPLVPRAEWPAAKSFCERFAKALAQAEPDRFTANLKKISRTGRIFIDYLRNQRGATAVLPYVARARANAPVAAPVTWSELRTIDSAGTFTIRDADALIARAASRALRGWGTADQTLPDL</sequence>
<evidence type="ECO:0000256" key="16">
    <source>
        <dbReference type="ARBA" id="ARBA00023204"/>
    </source>
</evidence>
<feature type="compositionally biased region" description="Basic and acidic residues" evidence="21">
    <location>
        <begin position="232"/>
        <end position="244"/>
    </location>
</feature>
<dbReference type="CDD" id="cd07971">
    <property type="entry name" value="OBF_DNA_ligase_LigD"/>
    <property type="match status" value="1"/>
</dbReference>
<dbReference type="GO" id="GO:0006310">
    <property type="term" value="P:DNA recombination"/>
    <property type="evidence" value="ECO:0007669"/>
    <property type="project" value="UniProtKB-KW"/>
</dbReference>
<dbReference type="GO" id="GO:0004527">
    <property type="term" value="F:exonuclease activity"/>
    <property type="evidence" value="ECO:0007669"/>
    <property type="project" value="UniProtKB-KW"/>
</dbReference>
<gene>
    <name evidence="23" type="primary">ligD</name>
    <name evidence="23" type="ORF">DD559_02440</name>
</gene>
<keyword evidence="8" id="KW-0547">Nucleotide-binding</keyword>
<dbReference type="Pfam" id="PF13298">
    <property type="entry name" value="LigD_N"/>
    <property type="match status" value="1"/>
</dbReference>
<dbReference type="GO" id="GO:0046872">
    <property type="term" value="F:metal ion binding"/>
    <property type="evidence" value="ECO:0007669"/>
    <property type="project" value="UniProtKB-KW"/>
</dbReference>
<keyword evidence="7" id="KW-0479">Metal-binding</keyword>
<comment type="caution">
    <text evidence="23">The sequence shown here is derived from an EMBL/GenBank/DDBJ whole genome shotgun (WGS) entry which is preliminary data.</text>
</comment>
<dbReference type="InterPro" id="IPR052171">
    <property type="entry name" value="NHEJ_LigD"/>
</dbReference>
<comment type="catalytic activity">
    <reaction evidence="20">
        <text>ATP + (deoxyribonucleotide)n-3'-hydroxyl + 5'-phospho-(deoxyribonucleotide)m = (deoxyribonucleotide)n+m + AMP + diphosphate.</text>
        <dbReference type="EC" id="6.5.1.1"/>
    </reaction>
</comment>
<keyword evidence="11" id="KW-0269">Exonuclease</keyword>
<dbReference type="InterPro" id="IPR014146">
    <property type="entry name" value="LigD_ligase_dom"/>
</dbReference>
<dbReference type="InterPro" id="IPR033651">
    <property type="entry name" value="PaeLigD_Pol-like"/>
</dbReference>
<keyword evidence="6" id="KW-0540">Nuclease</keyword>
<dbReference type="SUPFAM" id="SSF56091">
    <property type="entry name" value="DNA ligase/mRNA capping enzyme, catalytic domain"/>
    <property type="match status" value="1"/>
</dbReference>
<name>A0A2U0SAC0_9SPHN</name>
<organism evidence="23 24">
    <name type="scientific">Sphingomonas pokkalii</name>
    <dbReference type="NCBI Taxonomy" id="2175090"/>
    <lineage>
        <taxon>Bacteria</taxon>
        <taxon>Pseudomonadati</taxon>
        <taxon>Pseudomonadota</taxon>
        <taxon>Alphaproteobacteria</taxon>
        <taxon>Sphingomonadales</taxon>
        <taxon>Sphingomonadaceae</taxon>
        <taxon>Sphingomonas</taxon>
    </lineage>
</organism>
<evidence type="ECO:0000256" key="11">
    <source>
        <dbReference type="ARBA" id="ARBA00022839"/>
    </source>
</evidence>
<dbReference type="PANTHER" id="PTHR42705:SF2">
    <property type="entry name" value="BIFUNCTIONAL NON-HOMOLOGOUS END JOINING PROTEIN LIGD"/>
    <property type="match status" value="1"/>
</dbReference>
<dbReference type="Gene3D" id="3.30.470.30">
    <property type="entry name" value="DNA ligase/mRNA capping enzyme"/>
    <property type="match status" value="1"/>
</dbReference>
<evidence type="ECO:0000256" key="19">
    <source>
        <dbReference type="ARBA" id="ARBA00029943"/>
    </source>
</evidence>
<evidence type="ECO:0000256" key="18">
    <source>
        <dbReference type="ARBA" id="ARBA00023268"/>
    </source>
</evidence>
<evidence type="ECO:0000256" key="17">
    <source>
        <dbReference type="ARBA" id="ARBA00023211"/>
    </source>
</evidence>
<evidence type="ECO:0000256" key="2">
    <source>
        <dbReference type="ARBA" id="ARBA00012727"/>
    </source>
</evidence>
<evidence type="ECO:0000259" key="22">
    <source>
        <dbReference type="PROSITE" id="PS50160"/>
    </source>
</evidence>
<dbReference type="InterPro" id="IPR012309">
    <property type="entry name" value="DNA_ligase_ATP-dep_C"/>
</dbReference>
<feature type="domain" description="ATP-dependent DNA ligase family profile" evidence="22">
    <location>
        <begin position="354"/>
        <end position="481"/>
    </location>
</feature>
<dbReference type="Pfam" id="PF21686">
    <property type="entry name" value="LigD_Prim-Pol"/>
    <property type="match status" value="1"/>
</dbReference>
<dbReference type="Pfam" id="PF04679">
    <property type="entry name" value="DNA_ligase_A_C"/>
    <property type="match status" value="1"/>
</dbReference>
<dbReference type="EMBL" id="QENQ01000001">
    <property type="protein sequence ID" value="PVX28337.1"/>
    <property type="molecule type" value="Genomic_DNA"/>
</dbReference>
<evidence type="ECO:0000256" key="15">
    <source>
        <dbReference type="ARBA" id="ARBA00023172"/>
    </source>
</evidence>
<evidence type="ECO:0000256" key="6">
    <source>
        <dbReference type="ARBA" id="ARBA00022722"/>
    </source>
</evidence>
<evidence type="ECO:0000256" key="1">
    <source>
        <dbReference type="ARBA" id="ARBA00001936"/>
    </source>
</evidence>
<dbReference type="InterPro" id="IPR012310">
    <property type="entry name" value="DNA_ligase_ATP-dep_cent"/>
</dbReference>
<dbReference type="NCBIfam" id="NF004628">
    <property type="entry name" value="PRK05972.1"/>
    <property type="match status" value="1"/>
</dbReference>
<dbReference type="OrthoDB" id="9802472at2"/>
<protein>
    <recommendedName>
        <fullName evidence="2">DNA ligase (ATP)</fullName>
        <ecNumber evidence="2">6.5.1.1</ecNumber>
    </recommendedName>
    <alternativeName>
        <fullName evidence="19">NHEJ DNA polymerase</fullName>
    </alternativeName>
</protein>
<dbReference type="NCBIfam" id="TIGR02779">
    <property type="entry name" value="NHEJ_ligase_lig"/>
    <property type="match status" value="1"/>
</dbReference>
<keyword evidence="24" id="KW-1185">Reference proteome</keyword>
<keyword evidence="3 23" id="KW-0436">Ligase</keyword>
<dbReference type="GO" id="GO:0006281">
    <property type="term" value="P:DNA repair"/>
    <property type="evidence" value="ECO:0007669"/>
    <property type="project" value="UniProtKB-KW"/>
</dbReference>
<dbReference type="InterPro" id="IPR014145">
    <property type="entry name" value="LigD_pol_dom"/>
</dbReference>
<evidence type="ECO:0000256" key="12">
    <source>
        <dbReference type="ARBA" id="ARBA00022840"/>
    </source>
</evidence>
<evidence type="ECO:0000256" key="3">
    <source>
        <dbReference type="ARBA" id="ARBA00022598"/>
    </source>
</evidence>
<dbReference type="GO" id="GO:0003887">
    <property type="term" value="F:DNA-directed DNA polymerase activity"/>
    <property type="evidence" value="ECO:0007669"/>
    <property type="project" value="UniProtKB-KW"/>
</dbReference>
<keyword evidence="14" id="KW-0238">DNA-binding</keyword>
<dbReference type="NCBIfam" id="TIGR02777">
    <property type="entry name" value="LigD_PE_dom"/>
    <property type="match status" value="1"/>
</dbReference>
<dbReference type="Proteomes" id="UP000245890">
    <property type="component" value="Unassembled WGS sequence"/>
</dbReference>
<proteinExistence type="predicted"/>
<dbReference type="PROSITE" id="PS50160">
    <property type="entry name" value="DNA_LIGASE_A3"/>
    <property type="match status" value="1"/>
</dbReference>
<evidence type="ECO:0000256" key="9">
    <source>
        <dbReference type="ARBA" id="ARBA00022763"/>
    </source>
</evidence>
<dbReference type="EC" id="6.5.1.1" evidence="2"/>
<evidence type="ECO:0000256" key="7">
    <source>
        <dbReference type="ARBA" id="ARBA00022723"/>
    </source>
</evidence>
<keyword evidence="15" id="KW-0233">DNA recombination</keyword>
<dbReference type="InterPro" id="IPR014144">
    <property type="entry name" value="LigD_PE_domain"/>
</dbReference>
<dbReference type="CDD" id="cd04862">
    <property type="entry name" value="PaeLigD_Pol_like"/>
    <property type="match status" value="1"/>
</dbReference>
<evidence type="ECO:0000256" key="8">
    <source>
        <dbReference type="ARBA" id="ARBA00022741"/>
    </source>
</evidence>
<evidence type="ECO:0000256" key="5">
    <source>
        <dbReference type="ARBA" id="ARBA00022695"/>
    </source>
</evidence>
<comment type="cofactor">
    <cofactor evidence="1">
        <name>Mn(2+)</name>
        <dbReference type="ChEBI" id="CHEBI:29035"/>
    </cofactor>
</comment>
<dbReference type="GO" id="GO:0003910">
    <property type="term" value="F:DNA ligase (ATP) activity"/>
    <property type="evidence" value="ECO:0007669"/>
    <property type="project" value="UniProtKB-EC"/>
</dbReference>
<feature type="region of interest" description="Disordered" evidence="21">
    <location>
        <begin position="188"/>
        <end position="260"/>
    </location>
</feature>
<dbReference type="GO" id="GO:0005524">
    <property type="term" value="F:ATP binding"/>
    <property type="evidence" value="ECO:0007669"/>
    <property type="project" value="UniProtKB-KW"/>
</dbReference>
<keyword evidence="4" id="KW-0808">Transferase</keyword>
<keyword evidence="13" id="KW-0239">DNA-directed DNA polymerase</keyword>
<dbReference type="Gene3D" id="3.30.1490.70">
    <property type="match status" value="1"/>
</dbReference>
<dbReference type="Pfam" id="PF01068">
    <property type="entry name" value="DNA_ligase_A_M"/>
    <property type="match status" value="1"/>
</dbReference>
<reference evidence="23 24" key="1">
    <citation type="submission" date="2018-05" db="EMBL/GenBank/DDBJ databases">
        <title>Description of Sphingomonas pokkalii sp nov, isolated from the rhizosphere of saline tolerant pokkali rice and its draft genome analysis.</title>
        <authorList>
            <person name="Menon R."/>
            <person name="Kumari S."/>
            <person name="Rameshkumar N."/>
        </authorList>
    </citation>
    <scope>NUCLEOTIDE SEQUENCE [LARGE SCALE GENOMIC DNA]</scope>
    <source>
        <strain evidence="23 24">L3B27</strain>
    </source>
</reference>
<feature type="compositionally biased region" description="Basic and acidic residues" evidence="21">
    <location>
        <begin position="190"/>
        <end position="201"/>
    </location>
</feature>
<keyword evidence="17" id="KW-0464">Manganese</keyword>
<dbReference type="Gene3D" id="2.40.50.140">
    <property type="entry name" value="Nucleic acid-binding proteins"/>
    <property type="match status" value="1"/>
</dbReference>
<evidence type="ECO:0000256" key="20">
    <source>
        <dbReference type="ARBA" id="ARBA00034003"/>
    </source>
</evidence>
<dbReference type="Gene3D" id="3.90.920.10">
    <property type="entry name" value="DNA primase, PRIM domain"/>
    <property type="match status" value="1"/>
</dbReference>
<evidence type="ECO:0000256" key="4">
    <source>
        <dbReference type="ARBA" id="ARBA00022679"/>
    </source>
</evidence>
<dbReference type="RefSeq" id="WP_116467788.1">
    <property type="nucleotide sequence ID" value="NZ_QENQ01000001.1"/>
</dbReference>
<dbReference type="GO" id="GO:0003677">
    <property type="term" value="F:DNA binding"/>
    <property type="evidence" value="ECO:0007669"/>
    <property type="project" value="UniProtKB-KW"/>
</dbReference>
<keyword evidence="5" id="KW-0548">Nucleotidyltransferase</keyword>
<dbReference type="InterPro" id="IPR012340">
    <property type="entry name" value="NA-bd_OB-fold"/>
</dbReference>
<evidence type="ECO:0000313" key="24">
    <source>
        <dbReference type="Proteomes" id="UP000245890"/>
    </source>
</evidence>
<keyword evidence="16" id="KW-0234">DNA repair</keyword>
<evidence type="ECO:0000256" key="14">
    <source>
        <dbReference type="ARBA" id="ARBA00023125"/>
    </source>
</evidence>
<evidence type="ECO:0000313" key="23">
    <source>
        <dbReference type="EMBL" id="PVX28337.1"/>
    </source>
</evidence>
<keyword evidence="9" id="KW-0227">DNA damage</keyword>
<dbReference type="AlphaFoldDB" id="A0A2U0SAC0"/>
<evidence type="ECO:0000256" key="21">
    <source>
        <dbReference type="SAM" id="MobiDB-lite"/>
    </source>
</evidence>
<dbReference type="NCBIfam" id="TIGR02776">
    <property type="entry name" value="NHEJ_ligase_prk"/>
    <property type="match status" value="1"/>
</dbReference>
<keyword evidence="10" id="KW-0378">Hydrolase</keyword>
<dbReference type="InterPro" id="IPR014143">
    <property type="entry name" value="NHEJ_ligase_prk"/>
</dbReference>